<feature type="domain" description="CCHC-type" evidence="3">
    <location>
        <begin position="302"/>
        <end position="317"/>
    </location>
</feature>
<protein>
    <recommendedName>
        <fullName evidence="3">CCHC-type domain-containing protein</fullName>
    </recommendedName>
</protein>
<dbReference type="Pfam" id="PF00098">
    <property type="entry name" value="zf-CCHC"/>
    <property type="match status" value="1"/>
</dbReference>
<organism evidence="4 5">
    <name type="scientific">Dorcoceras hygrometricum</name>
    <dbReference type="NCBI Taxonomy" id="472368"/>
    <lineage>
        <taxon>Eukaryota</taxon>
        <taxon>Viridiplantae</taxon>
        <taxon>Streptophyta</taxon>
        <taxon>Embryophyta</taxon>
        <taxon>Tracheophyta</taxon>
        <taxon>Spermatophyta</taxon>
        <taxon>Magnoliopsida</taxon>
        <taxon>eudicotyledons</taxon>
        <taxon>Gunneridae</taxon>
        <taxon>Pentapetalae</taxon>
        <taxon>asterids</taxon>
        <taxon>lamiids</taxon>
        <taxon>Lamiales</taxon>
        <taxon>Gesneriaceae</taxon>
        <taxon>Didymocarpoideae</taxon>
        <taxon>Trichosporeae</taxon>
        <taxon>Loxocarpinae</taxon>
        <taxon>Dorcoceras</taxon>
    </lineage>
</organism>
<keyword evidence="1" id="KW-0863">Zinc-finger</keyword>
<dbReference type="GO" id="GO:0008270">
    <property type="term" value="F:zinc ion binding"/>
    <property type="evidence" value="ECO:0007669"/>
    <property type="project" value="UniProtKB-KW"/>
</dbReference>
<evidence type="ECO:0000313" key="4">
    <source>
        <dbReference type="EMBL" id="KZV35786.1"/>
    </source>
</evidence>
<evidence type="ECO:0000313" key="5">
    <source>
        <dbReference type="Proteomes" id="UP000250235"/>
    </source>
</evidence>
<feature type="region of interest" description="Disordered" evidence="2">
    <location>
        <begin position="323"/>
        <end position="342"/>
    </location>
</feature>
<dbReference type="InterPro" id="IPR036875">
    <property type="entry name" value="Znf_CCHC_sf"/>
</dbReference>
<evidence type="ECO:0000259" key="3">
    <source>
        <dbReference type="PROSITE" id="PS50158"/>
    </source>
</evidence>
<dbReference type="EMBL" id="KV004046">
    <property type="protein sequence ID" value="KZV35786.1"/>
    <property type="molecule type" value="Genomic_DNA"/>
</dbReference>
<proteinExistence type="predicted"/>
<evidence type="ECO:0000256" key="2">
    <source>
        <dbReference type="SAM" id="MobiDB-lite"/>
    </source>
</evidence>
<sequence length="342" mass="36165">MASALISNSLHISFDSVLGMDDAGLVAFFENSSIRDGMVVSTIRGMTVEISENVFAGAFQLPMDGLTDLFEVPKDLVFDAMSIVSDTCEQVSTSSGQLVVTANDTDEDIETIDARTGVGDPQLQIFDAADNRTDASAVYTVTEPVEEMEMAAVEQSADEAMSLEEILMTIPVDCPLPSAEGEVTKIQLGKSISIPGVHEGDWYKASLPKIPATDKGKGKAPLMERDPIKGNPIKEQLSLILADIEQSGRQRFQPRGHQFKKKSGSGSSGSGSSSSSGSRAEFYGFCGGKHLSTQCVGVQGSCNICGQYGHFARVCPSVGSHQAAALPQGQGGSSRGRSPQFP</sequence>
<name>A0A2Z7BNA3_9LAMI</name>
<reference evidence="4 5" key="1">
    <citation type="journal article" date="2015" name="Proc. Natl. Acad. Sci. U.S.A.">
        <title>The resurrection genome of Boea hygrometrica: A blueprint for survival of dehydration.</title>
        <authorList>
            <person name="Xiao L."/>
            <person name="Yang G."/>
            <person name="Zhang L."/>
            <person name="Yang X."/>
            <person name="Zhao S."/>
            <person name="Ji Z."/>
            <person name="Zhou Q."/>
            <person name="Hu M."/>
            <person name="Wang Y."/>
            <person name="Chen M."/>
            <person name="Xu Y."/>
            <person name="Jin H."/>
            <person name="Xiao X."/>
            <person name="Hu G."/>
            <person name="Bao F."/>
            <person name="Hu Y."/>
            <person name="Wan P."/>
            <person name="Li L."/>
            <person name="Deng X."/>
            <person name="Kuang T."/>
            <person name="Xiang C."/>
            <person name="Zhu J.K."/>
            <person name="Oliver M.J."/>
            <person name="He Y."/>
        </authorList>
    </citation>
    <scope>NUCLEOTIDE SEQUENCE [LARGE SCALE GENOMIC DNA]</scope>
    <source>
        <strain evidence="5">cv. XS01</strain>
    </source>
</reference>
<dbReference type="OrthoDB" id="3863715at2759"/>
<evidence type="ECO:0000256" key="1">
    <source>
        <dbReference type="PROSITE-ProRule" id="PRU00047"/>
    </source>
</evidence>
<keyword evidence="1" id="KW-0862">Zinc</keyword>
<dbReference type="GO" id="GO:0003676">
    <property type="term" value="F:nucleic acid binding"/>
    <property type="evidence" value="ECO:0007669"/>
    <property type="project" value="InterPro"/>
</dbReference>
<accession>A0A2Z7BNA3</accession>
<keyword evidence="5" id="KW-1185">Reference proteome</keyword>
<gene>
    <name evidence="4" type="ORF">F511_39008</name>
</gene>
<keyword evidence="1" id="KW-0479">Metal-binding</keyword>
<feature type="region of interest" description="Disordered" evidence="2">
    <location>
        <begin position="250"/>
        <end position="277"/>
    </location>
</feature>
<dbReference type="AlphaFoldDB" id="A0A2Z7BNA3"/>
<dbReference type="SUPFAM" id="SSF57756">
    <property type="entry name" value="Retrovirus zinc finger-like domains"/>
    <property type="match status" value="1"/>
</dbReference>
<dbReference type="InterPro" id="IPR001878">
    <property type="entry name" value="Znf_CCHC"/>
</dbReference>
<feature type="compositionally biased region" description="Basic residues" evidence="2">
    <location>
        <begin position="252"/>
        <end position="263"/>
    </location>
</feature>
<dbReference type="SMART" id="SM00343">
    <property type="entry name" value="ZnF_C2HC"/>
    <property type="match status" value="1"/>
</dbReference>
<dbReference type="PROSITE" id="PS50158">
    <property type="entry name" value="ZF_CCHC"/>
    <property type="match status" value="1"/>
</dbReference>
<dbReference type="Gene3D" id="4.10.60.10">
    <property type="entry name" value="Zinc finger, CCHC-type"/>
    <property type="match status" value="1"/>
</dbReference>
<dbReference type="Proteomes" id="UP000250235">
    <property type="component" value="Unassembled WGS sequence"/>
</dbReference>